<dbReference type="EMBL" id="CM007361">
    <property type="protein sequence ID" value="OIW18381.1"/>
    <property type="molecule type" value="Genomic_DNA"/>
</dbReference>
<dbReference type="SMART" id="SM00271">
    <property type="entry name" value="DnaJ"/>
    <property type="match status" value="1"/>
</dbReference>
<accession>A0A4P1RUF3</accession>
<dbReference type="Proteomes" id="UP000188354">
    <property type="component" value="Chromosome LG01"/>
</dbReference>
<dbReference type="Gene3D" id="1.10.287.110">
    <property type="entry name" value="DnaJ domain"/>
    <property type="match status" value="1"/>
</dbReference>
<gene>
    <name evidence="2" type="ORF">TanjilG_31521</name>
</gene>
<dbReference type="STRING" id="3871.A0A4P1RUF3"/>
<organism evidence="2 3">
    <name type="scientific">Lupinus angustifolius</name>
    <name type="common">Narrow-leaved blue lupine</name>
    <dbReference type="NCBI Taxonomy" id="3871"/>
    <lineage>
        <taxon>Eukaryota</taxon>
        <taxon>Viridiplantae</taxon>
        <taxon>Streptophyta</taxon>
        <taxon>Embryophyta</taxon>
        <taxon>Tracheophyta</taxon>
        <taxon>Spermatophyta</taxon>
        <taxon>Magnoliopsida</taxon>
        <taxon>eudicotyledons</taxon>
        <taxon>Gunneridae</taxon>
        <taxon>Pentapetalae</taxon>
        <taxon>rosids</taxon>
        <taxon>fabids</taxon>
        <taxon>Fabales</taxon>
        <taxon>Fabaceae</taxon>
        <taxon>Papilionoideae</taxon>
        <taxon>50 kb inversion clade</taxon>
        <taxon>genistoids sensu lato</taxon>
        <taxon>core genistoids</taxon>
        <taxon>Genisteae</taxon>
        <taxon>Lupinus</taxon>
    </lineage>
</organism>
<sequence length="277" mass="32049">MGKMGQEPESSKTQLVLEICSISTRSVVCVHRLVSSNPAKATFVDWYCILGVEENAGVNTIRKRYHKLALQLHPDKNKHPKAEVAFKLVSEAYICLSNATKRKKFDLERHNNFCIECKRIPYPPHNGVTPGNSSGSGFKAWNIISRSRSSKLWRNIRDMRDRFKEEAKVIEKCLQTNSMILRKEESPLYNPVEYLQRSKSLHRFEKETPIFNPSDYLHQGYPHLRSHVYKNSATFWFLQTETMLHNDKGGAKYASPIFEVKSRRMFTGKFAYVPSQC</sequence>
<name>A0A4P1RUF3_LUPAN</name>
<proteinExistence type="predicted"/>
<dbReference type="InterPro" id="IPR001623">
    <property type="entry name" value="DnaJ_domain"/>
</dbReference>
<dbReference type="SUPFAM" id="SSF46565">
    <property type="entry name" value="Chaperone J-domain"/>
    <property type="match status" value="1"/>
</dbReference>
<dbReference type="InterPro" id="IPR036869">
    <property type="entry name" value="J_dom_sf"/>
</dbReference>
<dbReference type="KEGG" id="lang:109357073"/>
<dbReference type="OrthoDB" id="10250354at2759"/>
<keyword evidence="3" id="KW-1185">Reference proteome</keyword>
<evidence type="ECO:0000259" key="1">
    <source>
        <dbReference type="PROSITE" id="PS50076"/>
    </source>
</evidence>
<evidence type="ECO:0000313" key="2">
    <source>
        <dbReference type="EMBL" id="OIW18381.1"/>
    </source>
</evidence>
<dbReference type="PRINTS" id="PR00625">
    <property type="entry name" value="JDOMAIN"/>
</dbReference>
<evidence type="ECO:0000313" key="3">
    <source>
        <dbReference type="Proteomes" id="UP000188354"/>
    </source>
</evidence>
<protein>
    <recommendedName>
        <fullName evidence="1">J domain-containing protein</fullName>
    </recommendedName>
</protein>
<dbReference type="AlphaFoldDB" id="A0A4P1RUF3"/>
<dbReference type="PANTHER" id="PTHR44137">
    <property type="entry name" value="BNAC03G44070D PROTEIN"/>
    <property type="match status" value="1"/>
</dbReference>
<dbReference type="PANTHER" id="PTHR44137:SF13">
    <property type="entry name" value="CHAPERONE DNAJ-DOMAIN SUPERFAMILY PROTEIN"/>
    <property type="match status" value="1"/>
</dbReference>
<dbReference type="PROSITE" id="PS50076">
    <property type="entry name" value="DNAJ_2"/>
    <property type="match status" value="1"/>
</dbReference>
<reference evidence="2 3" key="1">
    <citation type="journal article" date="2017" name="Plant Biotechnol. J.">
        <title>A comprehensive draft genome sequence for lupin (Lupinus angustifolius), an emerging health food: insights into plant-microbe interactions and legume evolution.</title>
        <authorList>
            <person name="Hane J.K."/>
            <person name="Ming Y."/>
            <person name="Kamphuis L.G."/>
            <person name="Nelson M.N."/>
            <person name="Garg G."/>
            <person name="Atkins C.A."/>
            <person name="Bayer P.E."/>
            <person name="Bravo A."/>
            <person name="Bringans S."/>
            <person name="Cannon S."/>
            <person name="Edwards D."/>
            <person name="Foley R."/>
            <person name="Gao L.L."/>
            <person name="Harrison M.J."/>
            <person name="Huang W."/>
            <person name="Hurgobin B."/>
            <person name="Li S."/>
            <person name="Liu C.W."/>
            <person name="McGrath A."/>
            <person name="Morahan G."/>
            <person name="Murray J."/>
            <person name="Weller J."/>
            <person name="Jian J."/>
            <person name="Singh K.B."/>
        </authorList>
    </citation>
    <scope>NUCLEOTIDE SEQUENCE [LARGE SCALE GENOMIC DNA]</scope>
    <source>
        <strain evidence="3">cv. Tanjil</strain>
        <tissue evidence="2">Whole plant</tissue>
    </source>
</reference>
<feature type="domain" description="J" evidence="1">
    <location>
        <begin position="45"/>
        <end position="109"/>
    </location>
</feature>
<dbReference type="CDD" id="cd06257">
    <property type="entry name" value="DnaJ"/>
    <property type="match status" value="1"/>
</dbReference>
<dbReference type="Pfam" id="PF00226">
    <property type="entry name" value="DnaJ"/>
    <property type="match status" value="1"/>
</dbReference>
<dbReference type="Gramene" id="OIW18381">
    <property type="protein sequence ID" value="OIW18381"/>
    <property type="gene ID" value="TanjilG_31521"/>
</dbReference>